<protein>
    <recommendedName>
        <fullName evidence="13">TIR domain-containing protein</fullName>
    </recommendedName>
</protein>
<dbReference type="GO" id="GO:0005886">
    <property type="term" value="C:plasma membrane"/>
    <property type="evidence" value="ECO:0007669"/>
    <property type="project" value="TreeGrafter"/>
</dbReference>
<keyword evidence="6" id="KW-0677">Repeat</keyword>
<dbReference type="InterPro" id="IPR000157">
    <property type="entry name" value="TIR_dom"/>
</dbReference>
<dbReference type="SMART" id="SM00369">
    <property type="entry name" value="LRR_TYP"/>
    <property type="match status" value="5"/>
</dbReference>
<evidence type="ECO:0000256" key="11">
    <source>
        <dbReference type="SAM" id="Phobius"/>
    </source>
</evidence>
<keyword evidence="8 11" id="KW-0472">Membrane</keyword>
<keyword evidence="4 11" id="KW-0812">Transmembrane</keyword>
<dbReference type="PROSITE" id="PS51450">
    <property type="entry name" value="LRR"/>
    <property type="match status" value="1"/>
</dbReference>
<keyword evidence="7 11" id="KW-1133">Transmembrane helix</keyword>
<accession>A0A2T7NNL4</accession>
<dbReference type="EMBL" id="PZQS01000010">
    <property type="protein sequence ID" value="PVD22758.1"/>
    <property type="molecule type" value="Genomic_DNA"/>
</dbReference>
<dbReference type="Pfam" id="PF13855">
    <property type="entry name" value="LRR_8"/>
    <property type="match status" value="1"/>
</dbReference>
<reference evidence="14 15" key="1">
    <citation type="submission" date="2018-04" db="EMBL/GenBank/DDBJ databases">
        <title>The genome of golden apple snail Pomacea canaliculata provides insight into stress tolerance and invasive adaptation.</title>
        <authorList>
            <person name="Liu C."/>
            <person name="Liu B."/>
            <person name="Ren Y."/>
            <person name="Zhang Y."/>
            <person name="Wang H."/>
            <person name="Li S."/>
            <person name="Jiang F."/>
            <person name="Yin L."/>
            <person name="Zhang G."/>
            <person name="Qian W."/>
            <person name="Fan W."/>
        </authorList>
    </citation>
    <scope>NUCLEOTIDE SEQUENCE [LARGE SCALE GENOMIC DNA]</scope>
    <source>
        <strain evidence="14">SZHN2017</strain>
        <tissue evidence="14">Muscle</tissue>
    </source>
</reference>
<evidence type="ECO:0000256" key="4">
    <source>
        <dbReference type="ARBA" id="ARBA00022692"/>
    </source>
</evidence>
<dbReference type="InterPro" id="IPR001611">
    <property type="entry name" value="Leu-rich_rpt"/>
</dbReference>
<feature type="transmembrane region" description="Helical" evidence="11">
    <location>
        <begin position="500"/>
        <end position="521"/>
    </location>
</feature>
<organism evidence="14 15">
    <name type="scientific">Pomacea canaliculata</name>
    <name type="common">Golden apple snail</name>
    <dbReference type="NCBI Taxonomy" id="400727"/>
    <lineage>
        <taxon>Eukaryota</taxon>
        <taxon>Metazoa</taxon>
        <taxon>Spiralia</taxon>
        <taxon>Lophotrochozoa</taxon>
        <taxon>Mollusca</taxon>
        <taxon>Gastropoda</taxon>
        <taxon>Caenogastropoda</taxon>
        <taxon>Architaenioglossa</taxon>
        <taxon>Ampullarioidea</taxon>
        <taxon>Ampullariidae</taxon>
        <taxon>Pomacea</taxon>
    </lineage>
</organism>
<dbReference type="SMART" id="SM00082">
    <property type="entry name" value="LRRCT"/>
    <property type="match status" value="2"/>
</dbReference>
<comment type="similarity">
    <text evidence="2">Belongs to the Toll-like receptor family.</text>
</comment>
<evidence type="ECO:0000256" key="3">
    <source>
        <dbReference type="ARBA" id="ARBA00022614"/>
    </source>
</evidence>
<feature type="chain" id="PRO_5015527173" description="TIR domain-containing protein" evidence="12">
    <location>
        <begin position="27"/>
        <end position="691"/>
    </location>
</feature>
<dbReference type="InterPro" id="IPR003591">
    <property type="entry name" value="Leu-rich_rpt_typical-subtyp"/>
</dbReference>
<name>A0A2T7NNL4_POMCA</name>
<evidence type="ECO:0000256" key="6">
    <source>
        <dbReference type="ARBA" id="ARBA00022737"/>
    </source>
</evidence>
<dbReference type="Gene3D" id="3.40.50.10140">
    <property type="entry name" value="Toll/interleukin-1 receptor homology (TIR) domain"/>
    <property type="match status" value="1"/>
</dbReference>
<dbReference type="OrthoDB" id="6044702at2759"/>
<dbReference type="InterPro" id="IPR032675">
    <property type="entry name" value="LRR_dom_sf"/>
</dbReference>
<dbReference type="PROSITE" id="PS51257">
    <property type="entry name" value="PROKAR_LIPOPROTEIN"/>
    <property type="match status" value="1"/>
</dbReference>
<evidence type="ECO:0000256" key="1">
    <source>
        <dbReference type="ARBA" id="ARBA00004479"/>
    </source>
</evidence>
<feature type="domain" description="TIR" evidence="13">
    <location>
        <begin position="549"/>
        <end position="686"/>
    </location>
</feature>
<dbReference type="Gene3D" id="3.80.10.10">
    <property type="entry name" value="Ribonuclease Inhibitor"/>
    <property type="match status" value="2"/>
</dbReference>
<keyword evidence="9" id="KW-0675">Receptor</keyword>
<comment type="caution">
    <text evidence="14">The sequence shown here is derived from an EMBL/GenBank/DDBJ whole genome shotgun (WGS) entry which is preliminary data.</text>
</comment>
<dbReference type="InterPro" id="IPR000483">
    <property type="entry name" value="Cys-rich_flank_reg_C"/>
</dbReference>
<evidence type="ECO:0000256" key="5">
    <source>
        <dbReference type="ARBA" id="ARBA00022729"/>
    </source>
</evidence>
<feature type="signal peptide" evidence="12">
    <location>
        <begin position="1"/>
        <end position="26"/>
    </location>
</feature>
<keyword evidence="15" id="KW-1185">Reference proteome</keyword>
<dbReference type="GO" id="GO:0007165">
    <property type="term" value="P:signal transduction"/>
    <property type="evidence" value="ECO:0007669"/>
    <property type="project" value="InterPro"/>
</dbReference>
<keyword evidence="3" id="KW-0433">Leucine-rich repeat</keyword>
<dbReference type="Proteomes" id="UP000245119">
    <property type="component" value="Linkage Group LG10"/>
</dbReference>
<gene>
    <name evidence="14" type="ORF">C0Q70_16014</name>
</gene>
<evidence type="ECO:0000256" key="12">
    <source>
        <dbReference type="SAM" id="SignalP"/>
    </source>
</evidence>
<sequence>MENKSVLRTPLLVLLVLVQVMQAVSGSSCTQCDQHCCSLDIQLYKQLRVDVNCSQPDHAVIVADTETTTVTANHRDDTTCNETSLIHDSGCLTDLPVNICDFPSIRAVSLRYNNLTTFPRLTCLSRLLVLDLSYNAITQVPEGAFQGLPELREVYLDFNVITSIHPDAFDPHVTALQIFTVANNLLTVVNPWLFLLPYRFCRFEFQHNHIVHFVNEHHRNVSITSHYGPGLVNFSYNDVTYSPVNELKKLGIKNVGEMSRFLWWRFDFRHNPFYCDCEMYELIVVLDQLTSMVQRDFLNLTCGGPPKFKDVPFSKLPVDELVCNVTENCPSSCTCTTRPYYQDLLVNCAHAQLTMLPDDMPEGNLTLDMIGNDIQLLHTPGYLERVVHLNLSANRLREIVPQAALALRNVRSLDLRGNNLQHLPTTLYVLSPDALYLDSDTLQCTCDLEWFPRWASHHDGDNIREVMCLSGLDGRYVLLINATRKDLGCDAANTSLVHVAWGYVLLAATLIVIALVLVVVFRHEVLVLKHRVLLREHRDKRFPALLDSSRYDVFISTATNSDNDAIWVSRILLPAMDRRRLTYFVPQRDYLPGAIPMDEVVQTLRQSKCALILLSPDYLAQPICCFQFRQAYDMMVKEGRGRVFVVCLQKVKRGQVQDRFLRAMLNLNMAYSGHRPEHVDDVLGRIYAYTH</sequence>
<evidence type="ECO:0000256" key="9">
    <source>
        <dbReference type="ARBA" id="ARBA00023170"/>
    </source>
</evidence>
<dbReference type="OMA" id="TENEMIC"/>
<proteinExistence type="inferred from homology"/>
<keyword evidence="10" id="KW-0325">Glycoprotein</keyword>
<evidence type="ECO:0000256" key="8">
    <source>
        <dbReference type="ARBA" id="ARBA00023136"/>
    </source>
</evidence>
<evidence type="ECO:0000313" key="15">
    <source>
        <dbReference type="Proteomes" id="UP000245119"/>
    </source>
</evidence>
<dbReference type="STRING" id="400727.A0A2T7NNL4"/>
<dbReference type="InterPro" id="IPR035897">
    <property type="entry name" value="Toll_tir_struct_dom_sf"/>
</dbReference>
<dbReference type="GO" id="GO:0038023">
    <property type="term" value="F:signaling receptor activity"/>
    <property type="evidence" value="ECO:0007669"/>
    <property type="project" value="TreeGrafter"/>
</dbReference>
<evidence type="ECO:0000256" key="10">
    <source>
        <dbReference type="ARBA" id="ARBA00023180"/>
    </source>
</evidence>
<evidence type="ECO:0000256" key="2">
    <source>
        <dbReference type="ARBA" id="ARBA00009634"/>
    </source>
</evidence>
<evidence type="ECO:0000259" key="13">
    <source>
        <dbReference type="PROSITE" id="PS50104"/>
    </source>
</evidence>
<dbReference type="AlphaFoldDB" id="A0A2T7NNL4"/>
<dbReference type="SUPFAM" id="SSF52058">
    <property type="entry name" value="L domain-like"/>
    <property type="match status" value="2"/>
</dbReference>
<dbReference type="PANTHER" id="PTHR24365">
    <property type="entry name" value="TOLL-LIKE RECEPTOR"/>
    <property type="match status" value="1"/>
</dbReference>
<keyword evidence="5 12" id="KW-0732">Signal</keyword>
<comment type="subcellular location">
    <subcellularLocation>
        <location evidence="1">Membrane</location>
        <topology evidence="1">Single-pass type I membrane protein</topology>
    </subcellularLocation>
</comment>
<evidence type="ECO:0000313" key="14">
    <source>
        <dbReference type="EMBL" id="PVD22758.1"/>
    </source>
</evidence>
<evidence type="ECO:0000256" key="7">
    <source>
        <dbReference type="ARBA" id="ARBA00022989"/>
    </source>
</evidence>
<dbReference type="PROSITE" id="PS50104">
    <property type="entry name" value="TIR"/>
    <property type="match status" value="1"/>
</dbReference>
<dbReference type="SUPFAM" id="SSF52200">
    <property type="entry name" value="Toll/Interleukin receptor TIR domain"/>
    <property type="match status" value="1"/>
</dbReference>
<dbReference type="Pfam" id="PF01582">
    <property type="entry name" value="TIR"/>
    <property type="match status" value="1"/>
</dbReference>
<dbReference type="PANTHER" id="PTHR24365:SF541">
    <property type="entry name" value="PROTEIN TOLL-RELATED"/>
    <property type="match status" value="1"/>
</dbReference>